<feature type="transmembrane region" description="Helical" evidence="1">
    <location>
        <begin position="87"/>
        <end position="111"/>
    </location>
</feature>
<protein>
    <recommendedName>
        <fullName evidence="4">Glycosyltransferase RgtA/B/C/D-like domain-containing protein</fullName>
    </recommendedName>
</protein>
<name>A0ABZ2M5F2_9BACT</name>
<feature type="transmembrane region" description="Helical" evidence="1">
    <location>
        <begin position="193"/>
        <end position="219"/>
    </location>
</feature>
<evidence type="ECO:0000313" key="3">
    <source>
        <dbReference type="Proteomes" id="UP001370348"/>
    </source>
</evidence>
<feature type="transmembrane region" description="Helical" evidence="1">
    <location>
        <begin position="123"/>
        <end position="144"/>
    </location>
</feature>
<keyword evidence="3" id="KW-1185">Reference proteome</keyword>
<reference evidence="2 3" key="1">
    <citation type="submission" date="2021-12" db="EMBL/GenBank/DDBJ databases">
        <title>Discovery of the Pendulisporaceae a myxobacterial family with distinct sporulation behavior and unique specialized metabolism.</title>
        <authorList>
            <person name="Garcia R."/>
            <person name="Popoff A."/>
            <person name="Bader C.D."/>
            <person name="Loehr J."/>
            <person name="Walesch S."/>
            <person name="Walt C."/>
            <person name="Boldt J."/>
            <person name="Bunk B."/>
            <person name="Haeckl F.J.F.P.J."/>
            <person name="Gunesch A.P."/>
            <person name="Birkelbach J."/>
            <person name="Nuebel U."/>
            <person name="Pietschmann T."/>
            <person name="Bach T."/>
            <person name="Mueller R."/>
        </authorList>
    </citation>
    <scope>NUCLEOTIDE SEQUENCE [LARGE SCALE GENOMIC DNA]</scope>
    <source>
        <strain evidence="2 3">MSr11954</strain>
    </source>
</reference>
<accession>A0ABZ2M5F2</accession>
<dbReference type="EMBL" id="CP089984">
    <property type="protein sequence ID" value="WXB16721.1"/>
    <property type="molecule type" value="Genomic_DNA"/>
</dbReference>
<keyword evidence="1" id="KW-1133">Transmembrane helix</keyword>
<dbReference type="RefSeq" id="WP_394826350.1">
    <property type="nucleotide sequence ID" value="NZ_CP089984.1"/>
</dbReference>
<proteinExistence type="predicted"/>
<feature type="transmembrane region" description="Helical" evidence="1">
    <location>
        <begin position="326"/>
        <end position="348"/>
    </location>
</feature>
<dbReference type="Proteomes" id="UP001370348">
    <property type="component" value="Chromosome"/>
</dbReference>
<dbReference type="PROSITE" id="PS51257">
    <property type="entry name" value="PROKAR_LIPOPROTEIN"/>
    <property type="match status" value="1"/>
</dbReference>
<feature type="transmembrane region" description="Helical" evidence="1">
    <location>
        <begin position="12"/>
        <end position="30"/>
    </location>
</feature>
<sequence>MAVWRARAASSWPSIAPAVLVTACLAYWAIGGVLAKLGHPGATLDDSFIHFQYARSFAEGHPLRFQPGEPISTGATSLLWPLLLAPFYLLGFRDLAILWPAWLLSFAALAMLAREVYRLTRPLAGQAAAISAAAMVPAFGGLVWCAASGMEAVPFAWAIARTIRLCADWPEVARDRDPSTDARRRRHLGELVAFAWAAFLLRPEGAFYTLIATATLLVFPSGPGLGARARALLPLAVPGFVALGLRLVSGSVLTSTAHVKLLVGNPYYGGGALWGAVEYNVKLLYDTLLNGKIWSAEFIPAGGAVVGLLGLASIAFLGWREQQRWRALLIVLLAVGIAIPCFYVSFLWNRLRYLWPFASGWFVGLACLARLAGDGLARIRPRWRIVTPILGGTFVGLFASKLSGTLDDIANCASGIDRQQVKLGRWAKANLPRDVRIGLNDTGAIAYFSERPTFDVVGLTTPGEGRHWVAGPGSRFEHYERLAALDPKRLPTHFIVYPEWMACDPVLGAMLTEAVVLDSTVLGGTTMRAYLADWRLLGSGERPWTSGLDDAQRMDALDVADVASEAEHAYDLAGARDGQNLVRSDAVAESERPATVVDGGRTGRRVERFVLHLRDGAKVRVVARLESAAANVLRVRVSGRELPPVTLAASASWTETVLEIPPDAVKAETPVEISAAQPFAAYHYWAFASP</sequence>
<feature type="transmembrane region" description="Helical" evidence="1">
    <location>
        <begin position="298"/>
        <end position="319"/>
    </location>
</feature>
<organism evidence="2 3">
    <name type="scientific">Pendulispora albinea</name>
    <dbReference type="NCBI Taxonomy" id="2741071"/>
    <lineage>
        <taxon>Bacteria</taxon>
        <taxon>Pseudomonadati</taxon>
        <taxon>Myxococcota</taxon>
        <taxon>Myxococcia</taxon>
        <taxon>Myxococcales</taxon>
        <taxon>Sorangiineae</taxon>
        <taxon>Pendulisporaceae</taxon>
        <taxon>Pendulispora</taxon>
    </lineage>
</organism>
<feature type="transmembrane region" description="Helical" evidence="1">
    <location>
        <begin position="231"/>
        <end position="253"/>
    </location>
</feature>
<evidence type="ECO:0000313" key="2">
    <source>
        <dbReference type="EMBL" id="WXB16721.1"/>
    </source>
</evidence>
<gene>
    <name evidence="2" type="ORF">LZC94_05445</name>
</gene>
<evidence type="ECO:0000256" key="1">
    <source>
        <dbReference type="SAM" id="Phobius"/>
    </source>
</evidence>
<keyword evidence="1" id="KW-0472">Membrane</keyword>
<keyword evidence="1" id="KW-0812">Transmembrane</keyword>
<evidence type="ECO:0008006" key="4">
    <source>
        <dbReference type="Google" id="ProtNLM"/>
    </source>
</evidence>